<sequence length="272" mass="28899">MATMQRRKSHSHRKGIIMKSVIAQHDSDARSVASEEPVRVLVVSDDLPSATDLASSDPDLLWNPDAVGVVGSTCSWDLLGAVTDAPAADRITEHLLRPVLDNRLATFFLPEASLLTANMLLAASRTGLPFGAVLGWVGSENTADAAHALRETGEFDAYEDVLAFDAQDELTQGSVWETMQMALTPLATDAVFDALSRPGSGRRNAPAPFGTLHGPAGASSSTAVTVHVVRPVSSPWREITSALVEELRLCAAECARPTTIVELGTYGKGGRR</sequence>
<dbReference type="EMBL" id="NOVD01000032">
    <property type="protein sequence ID" value="PCK24327.1"/>
    <property type="molecule type" value="Genomic_DNA"/>
</dbReference>
<evidence type="ECO:0000313" key="1">
    <source>
        <dbReference type="EMBL" id="PCK24327.1"/>
    </source>
</evidence>
<accession>A0A2A5J517</accession>
<protein>
    <submittedName>
        <fullName evidence="1">Uncharacterized protein</fullName>
    </submittedName>
</protein>
<comment type="caution">
    <text evidence="1">The sequence shown here is derived from an EMBL/GenBank/DDBJ whole genome shotgun (WGS) entry which is preliminary data.</text>
</comment>
<proteinExistence type="predicted"/>
<dbReference type="AlphaFoldDB" id="A0A2A5J517"/>
<evidence type="ECO:0000313" key="2">
    <source>
        <dbReference type="Proteomes" id="UP000230886"/>
    </source>
</evidence>
<gene>
    <name evidence="1" type="ORF">CHR55_26440</name>
</gene>
<name>A0A2A5J517_RHOSG</name>
<reference evidence="1 2" key="1">
    <citation type="submission" date="2017-07" db="EMBL/GenBank/DDBJ databases">
        <title>Draft sequence of Rhodococcus enclensis 23b-28.</title>
        <authorList>
            <person name="Besaury L."/>
            <person name="Sancelme M."/>
            <person name="Amato P."/>
            <person name="Lallement A."/>
            <person name="Delort A.-M."/>
        </authorList>
    </citation>
    <scope>NUCLEOTIDE SEQUENCE [LARGE SCALE GENOMIC DNA]</scope>
    <source>
        <strain evidence="1 2">23b-28</strain>
    </source>
</reference>
<organism evidence="1 2">
    <name type="scientific">Rhodococcus qingshengii</name>
    <dbReference type="NCBI Taxonomy" id="334542"/>
    <lineage>
        <taxon>Bacteria</taxon>
        <taxon>Bacillati</taxon>
        <taxon>Actinomycetota</taxon>
        <taxon>Actinomycetes</taxon>
        <taxon>Mycobacteriales</taxon>
        <taxon>Nocardiaceae</taxon>
        <taxon>Rhodococcus</taxon>
        <taxon>Rhodococcus erythropolis group</taxon>
    </lineage>
</organism>
<dbReference type="Proteomes" id="UP000230886">
    <property type="component" value="Unassembled WGS sequence"/>
</dbReference>